<gene>
    <name evidence="2" type="ORF">PGLA1383_LOCUS16537</name>
</gene>
<dbReference type="AlphaFoldDB" id="A0A813E804"/>
<keyword evidence="3" id="KW-1185">Reference proteome</keyword>
<feature type="region of interest" description="Disordered" evidence="1">
    <location>
        <begin position="924"/>
        <end position="972"/>
    </location>
</feature>
<accession>A0A813E804</accession>
<evidence type="ECO:0000256" key="1">
    <source>
        <dbReference type="SAM" id="MobiDB-lite"/>
    </source>
</evidence>
<feature type="region of interest" description="Disordered" evidence="1">
    <location>
        <begin position="832"/>
        <end position="852"/>
    </location>
</feature>
<dbReference type="OrthoDB" id="409609at2759"/>
<feature type="non-terminal residue" evidence="2">
    <location>
        <position position="972"/>
    </location>
</feature>
<feature type="compositionally biased region" description="Polar residues" evidence="1">
    <location>
        <begin position="834"/>
        <end position="852"/>
    </location>
</feature>
<dbReference type="Proteomes" id="UP000654075">
    <property type="component" value="Unassembled WGS sequence"/>
</dbReference>
<feature type="compositionally biased region" description="Acidic residues" evidence="1">
    <location>
        <begin position="961"/>
        <end position="972"/>
    </location>
</feature>
<reference evidence="2" key="1">
    <citation type="submission" date="2021-02" db="EMBL/GenBank/DDBJ databases">
        <authorList>
            <person name="Dougan E. K."/>
            <person name="Rhodes N."/>
            <person name="Thang M."/>
            <person name="Chan C."/>
        </authorList>
    </citation>
    <scope>NUCLEOTIDE SEQUENCE</scope>
</reference>
<comment type="caution">
    <text evidence="2">The sequence shown here is derived from an EMBL/GenBank/DDBJ whole genome shotgun (WGS) entry which is preliminary data.</text>
</comment>
<evidence type="ECO:0000313" key="3">
    <source>
        <dbReference type="Proteomes" id="UP000654075"/>
    </source>
</evidence>
<dbReference type="EMBL" id="CAJNNV010010061">
    <property type="protein sequence ID" value="CAE8598126.1"/>
    <property type="molecule type" value="Genomic_DNA"/>
</dbReference>
<feature type="compositionally biased region" description="Basic and acidic residues" evidence="1">
    <location>
        <begin position="924"/>
        <end position="936"/>
    </location>
</feature>
<name>A0A813E804_POLGL</name>
<sequence>NQLPDPTWAHFGPEFDLRQSVRGTVWQPGLVETWPELIEPTTLVASMHELFLSQGLQLDHAVQARNVPAKAVALLQSYWVNTQMRKLPGDNQGIDWSMQRNKHATAMGLGSQRGGPHCAGALPALVERRVGKEAHMAFALPLPSPFDSENVMDDDALYAARAMARLGPYVRVWLRRMNRALEALAKAFQPWDDLLVNLMRPDVQAVAKTKKPAMMACLIVLLRWPDRTLPVRYVLGFRLVGIIENSQLFRQLDKDTTVESGKEVFLGAHALKTIEGLPGKLRRGRFLTEIKESVLKEVAEGGAKGVYTENDLNEMFGVGGWLPLERFMHQQSSGKMRPIDNGKKYGHNKASLETETIYTSSPDFVAASARAFLTEVLVVLELQGHAPNGILACEDLTALCSFLPEWSGLEIGTDDMKDAYGQCPNEPEDHCVVVIAFWDEEDDTVKYVILRGMPFGFSSAVLKFNRTPALATAAARRMTGTMAASFFDDTGIVDSKAGVGSAQASVGTVYSCMGADLAPPKRQPMAAQRVFLGLLADVGRARAEGFMYFDVKPFTRRFGWAATAAYGKCGRGGQASLVQRQYLDAEDDLTPALTTTLAYMQFLALNVPPRTIRLLGPPLAAVKVYSDASFEPPLKAKLGYVIFMNDDSRPIGRTAVIPELLMEQFIARKTQITPCEAFCGVVVPFNNLELLRGRDVVWFIDNTAALSILIKGASSLHDLNSIATVMHLLMAKVGCRIWFEWIDSDSNPSDGLSRDGLEDEWTRSQGWDLGTALMPEWPKLAESSFLEILQAFQGLGNPQVSSMLVHELGSGSESPADRAAALARLPALPAKPSLQASTPAHASAVGGQSSGSRAPAISRASALVAELGGASVAAAEVDKVDSEAAKNAAKCKAVASLQRLFFEEVRRGGDANAAAAAALKRLAEETRQDDESRPVSRLEPSLGPGEKHLQNSSLARGLRDEDTDDLDLMPVR</sequence>
<organism evidence="2 3">
    <name type="scientific">Polarella glacialis</name>
    <name type="common">Dinoflagellate</name>
    <dbReference type="NCBI Taxonomy" id="89957"/>
    <lineage>
        <taxon>Eukaryota</taxon>
        <taxon>Sar</taxon>
        <taxon>Alveolata</taxon>
        <taxon>Dinophyceae</taxon>
        <taxon>Suessiales</taxon>
        <taxon>Suessiaceae</taxon>
        <taxon>Polarella</taxon>
    </lineage>
</organism>
<proteinExistence type="predicted"/>
<protein>
    <submittedName>
        <fullName evidence="2">Uncharacterized protein</fullName>
    </submittedName>
</protein>
<evidence type="ECO:0000313" key="2">
    <source>
        <dbReference type="EMBL" id="CAE8598126.1"/>
    </source>
</evidence>